<evidence type="ECO:0000256" key="4">
    <source>
        <dbReference type="ARBA" id="ARBA00022840"/>
    </source>
</evidence>
<proteinExistence type="inferred from homology"/>
<dbReference type="InterPro" id="IPR011545">
    <property type="entry name" value="DEAD/DEAH_box_helicase_dom"/>
</dbReference>
<evidence type="ECO:0000313" key="9">
    <source>
        <dbReference type="EMBL" id="RIJ33242.1"/>
    </source>
</evidence>
<accession>A0A399RTP0</accession>
<dbReference type="EMBL" id="QWGA01000002">
    <property type="protein sequence ID" value="RIJ33242.1"/>
    <property type="molecule type" value="Genomic_DNA"/>
</dbReference>
<evidence type="ECO:0000256" key="2">
    <source>
        <dbReference type="ARBA" id="ARBA00022801"/>
    </source>
</evidence>
<dbReference type="InterPro" id="IPR001650">
    <property type="entry name" value="Helicase_C-like"/>
</dbReference>
<dbReference type="Proteomes" id="UP000265845">
    <property type="component" value="Unassembled WGS sequence"/>
</dbReference>
<feature type="compositionally biased region" description="Basic residues" evidence="6">
    <location>
        <begin position="644"/>
        <end position="653"/>
    </location>
</feature>
<dbReference type="GO" id="GO:0005829">
    <property type="term" value="C:cytosol"/>
    <property type="evidence" value="ECO:0007669"/>
    <property type="project" value="TreeGrafter"/>
</dbReference>
<dbReference type="Pfam" id="PF00271">
    <property type="entry name" value="Helicase_C"/>
    <property type="match status" value="1"/>
</dbReference>
<comment type="similarity">
    <text evidence="5">Belongs to the DEAD box helicase family.</text>
</comment>
<feature type="domain" description="Helicase ATP-binding" evidence="7">
    <location>
        <begin position="31"/>
        <end position="207"/>
    </location>
</feature>
<gene>
    <name evidence="9" type="ORF">D1222_00350</name>
</gene>
<evidence type="ECO:0000256" key="5">
    <source>
        <dbReference type="ARBA" id="ARBA00038437"/>
    </source>
</evidence>
<dbReference type="InterPro" id="IPR005580">
    <property type="entry name" value="DbpA/CsdA_RNA-bd_dom"/>
</dbReference>
<dbReference type="GO" id="GO:0003724">
    <property type="term" value="F:RNA helicase activity"/>
    <property type="evidence" value="ECO:0007669"/>
    <property type="project" value="TreeGrafter"/>
</dbReference>
<evidence type="ECO:0000256" key="1">
    <source>
        <dbReference type="ARBA" id="ARBA00022741"/>
    </source>
</evidence>
<dbReference type="PROSITE" id="PS51192">
    <property type="entry name" value="HELICASE_ATP_BIND_1"/>
    <property type="match status" value="1"/>
</dbReference>
<dbReference type="PANTHER" id="PTHR47959:SF1">
    <property type="entry name" value="ATP-DEPENDENT RNA HELICASE DBPA"/>
    <property type="match status" value="1"/>
</dbReference>
<dbReference type="PANTHER" id="PTHR47959">
    <property type="entry name" value="ATP-DEPENDENT RNA HELICASE RHLE-RELATED"/>
    <property type="match status" value="1"/>
</dbReference>
<dbReference type="Gene3D" id="3.30.70.330">
    <property type="match status" value="1"/>
</dbReference>
<organism evidence="9 10">
    <name type="scientific">Henriciella algicola</name>
    <dbReference type="NCBI Taxonomy" id="1608422"/>
    <lineage>
        <taxon>Bacteria</taxon>
        <taxon>Pseudomonadati</taxon>
        <taxon>Pseudomonadota</taxon>
        <taxon>Alphaproteobacteria</taxon>
        <taxon>Hyphomonadales</taxon>
        <taxon>Hyphomonadaceae</taxon>
        <taxon>Henriciella</taxon>
    </lineage>
</organism>
<dbReference type="CDD" id="cd12252">
    <property type="entry name" value="RRM_DbpA"/>
    <property type="match status" value="1"/>
</dbReference>
<dbReference type="CDD" id="cd18787">
    <property type="entry name" value="SF2_C_DEAD"/>
    <property type="match status" value="1"/>
</dbReference>
<sequence>MTDQSAIVPALGQALAARGYDQLTPVQSAMLDPEIAASDLLVSAQTGSGKTVAFGIAMAPSLLMGADRLPRPGTPLALVVAPTRELAVQVHRELDWLYAEAGARVVSCVGGMDPREERSDLMKGAHIVVGTPGRLVDHLNRGSLVLDDIRVVAMDEADEMLDLGFREELETLLSAAPEDRRTLLFSATVSKPIARLAETFQRDAVRINTISDTDQHADIDYRAHSIAPSDVENAIINVLRFHEAKNALVFCKTRANVNHLLARFHNRGLSVVALSGELSQSERTHALQALRDGRANVCVATDVAARGLDLPDLDLVIHADLPTNREALLHRSGRTGRAGRKGVSVLIVPFKARRRIERLLQDARVEASWTDAPGADDIRKRDDERLLNHPSLTETASTSDHEMARMLIDIHGAEQVAAAFVAHHRARRSAPEELMDVPEYRPADRRERPPRGDGPRGDGPRRERTERREPRAERNDFEDSVWINLSVGRKSGADPRWLLPMLCKAGGLHRTDVGAIRIEDAHTRVELKAESAPGFLERVGPDGRLEKSISAWREGEKPAGWTEGSAPARRERRDDRDSDRAAKKRSGPPSGPRSDKRPGKFAGRPRAEGKPRFEGKPRSDGKPARKPRPVPPSQLEDRAPERPKSKKPAKPKPRRFDPTAEKPPKRRKLKQD</sequence>
<evidence type="ECO:0000256" key="3">
    <source>
        <dbReference type="ARBA" id="ARBA00022806"/>
    </source>
</evidence>
<dbReference type="InterPro" id="IPR027417">
    <property type="entry name" value="P-loop_NTPase"/>
</dbReference>
<evidence type="ECO:0000313" key="10">
    <source>
        <dbReference type="Proteomes" id="UP000265845"/>
    </source>
</evidence>
<dbReference type="PROSITE" id="PS51194">
    <property type="entry name" value="HELICASE_CTER"/>
    <property type="match status" value="1"/>
</dbReference>
<dbReference type="Pfam" id="PF00270">
    <property type="entry name" value="DEAD"/>
    <property type="match status" value="1"/>
</dbReference>
<feature type="region of interest" description="Disordered" evidence="6">
    <location>
        <begin position="550"/>
        <end position="672"/>
    </location>
</feature>
<dbReference type="GO" id="GO:0005524">
    <property type="term" value="F:ATP binding"/>
    <property type="evidence" value="ECO:0007669"/>
    <property type="project" value="UniProtKB-KW"/>
</dbReference>
<keyword evidence="4" id="KW-0067">ATP-binding</keyword>
<dbReference type="InterPro" id="IPR050079">
    <property type="entry name" value="DEAD_box_RNA_helicase"/>
</dbReference>
<dbReference type="SUPFAM" id="SSF52540">
    <property type="entry name" value="P-loop containing nucleoside triphosphate hydrolases"/>
    <property type="match status" value="1"/>
</dbReference>
<feature type="compositionally biased region" description="Basic and acidic residues" evidence="6">
    <location>
        <begin position="654"/>
        <end position="663"/>
    </location>
</feature>
<dbReference type="GO" id="GO:0003676">
    <property type="term" value="F:nucleic acid binding"/>
    <property type="evidence" value="ECO:0007669"/>
    <property type="project" value="InterPro"/>
</dbReference>
<dbReference type="AlphaFoldDB" id="A0A399RTP0"/>
<dbReference type="SMART" id="SM00487">
    <property type="entry name" value="DEXDc"/>
    <property type="match status" value="1"/>
</dbReference>
<comment type="caution">
    <text evidence="9">The sequence shown here is derived from an EMBL/GenBank/DDBJ whole genome shotgun (WGS) entry which is preliminary data.</text>
</comment>
<dbReference type="Gene3D" id="3.40.50.300">
    <property type="entry name" value="P-loop containing nucleotide triphosphate hydrolases"/>
    <property type="match status" value="2"/>
</dbReference>
<reference evidence="9 10" key="1">
    <citation type="submission" date="2018-08" db="EMBL/GenBank/DDBJ databases">
        <title>Henriciella mobilis sp. nov., isolated from seawater.</title>
        <authorList>
            <person name="Cheng H."/>
            <person name="Wu Y.-H."/>
            <person name="Xu X.-W."/>
            <person name="Guo L.-L."/>
        </authorList>
    </citation>
    <scope>NUCLEOTIDE SEQUENCE [LARGE SCALE GENOMIC DNA]</scope>
    <source>
        <strain evidence="9 10">CCUG67844</strain>
    </source>
</reference>
<dbReference type="InterPro" id="IPR014001">
    <property type="entry name" value="Helicase_ATP-bd"/>
</dbReference>
<evidence type="ECO:0000259" key="7">
    <source>
        <dbReference type="PROSITE" id="PS51192"/>
    </source>
</evidence>
<dbReference type="GO" id="GO:0016787">
    <property type="term" value="F:hydrolase activity"/>
    <property type="evidence" value="ECO:0007669"/>
    <property type="project" value="UniProtKB-KW"/>
</dbReference>
<feature type="compositionally biased region" description="Basic and acidic residues" evidence="6">
    <location>
        <begin position="605"/>
        <end position="623"/>
    </location>
</feature>
<dbReference type="Pfam" id="PF03880">
    <property type="entry name" value="DbpA"/>
    <property type="match status" value="1"/>
</dbReference>
<keyword evidence="10" id="KW-1185">Reference proteome</keyword>
<dbReference type="CDD" id="cd00268">
    <property type="entry name" value="DEADc"/>
    <property type="match status" value="1"/>
</dbReference>
<protein>
    <submittedName>
        <fullName evidence="9">ATP-dependent RNA helicase</fullName>
    </submittedName>
</protein>
<dbReference type="OrthoDB" id="9805696at2"/>
<dbReference type="RefSeq" id="WP_119452270.1">
    <property type="nucleotide sequence ID" value="NZ_QWGA01000002.1"/>
</dbReference>
<dbReference type="InterPro" id="IPR012677">
    <property type="entry name" value="Nucleotide-bd_a/b_plait_sf"/>
</dbReference>
<name>A0A399RTP0_9PROT</name>
<feature type="compositionally biased region" description="Basic and acidic residues" evidence="6">
    <location>
        <begin position="438"/>
        <end position="475"/>
    </location>
</feature>
<dbReference type="InterPro" id="IPR044742">
    <property type="entry name" value="DEAD/DEAH_RhlB"/>
</dbReference>
<keyword evidence="2" id="KW-0378">Hydrolase</keyword>
<feature type="compositionally biased region" description="Basic and acidic residues" evidence="6">
    <location>
        <begin position="568"/>
        <end position="581"/>
    </location>
</feature>
<keyword evidence="1" id="KW-0547">Nucleotide-binding</keyword>
<feature type="domain" description="Helicase C-terminal" evidence="8">
    <location>
        <begin position="230"/>
        <end position="379"/>
    </location>
</feature>
<keyword evidence="3 9" id="KW-0347">Helicase</keyword>
<dbReference type="SMART" id="SM00490">
    <property type="entry name" value="HELICc"/>
    <property type="match status" value="1"/>
</dbReference>
<feature type="region of interest" description="Disordered" evidence="6">
    <location>
        <begin position="427"/>
        <end position="475"/>
    </location>
</feature>
<evidence type="ECO:0000256" key="6">
    <source>
        <dbReference type="SAM" id="MobiDB-lite"/>
    </source>
</evidence>
<evidence type="ECO:0000259" key="8">
    <source>
        <dbReference type="PROSITE" id="PS51194"/>
    </source>
</evidence>